<keyword evidence="8" id="KW-0496">Mitochondrion</keyword>
<evidence type="ECO:0000313" key="10">
    <source>
        <dbReference type="EMBL" id="KAL3656558.1"/>
    </source>
</evidence>
<evidence type="ECO:0000313" key="11">
    <source>
        <dbReference type="Proteomes" id="UP001632037"/>
    </source>
</evidence>
<evidence type="ECO:0008006" key="12">
    <source>
        <dbReference type="Google" id="ProtNLM"/>
    </source>
</evidence>
<dbReference type="Proteomes" id="UP001632037">
    <property type="component" value="Unassembled WGS sequence"/>
</dbReference>
<keyword evidence="7" id="KW-1133">Transmembrane helix</keyword>
<dbReference type="GO" id="GO:0015031">
    <property type="term" value="P:protein transport"/>
    <property type="evidence" value="ECO:0007669"/>
    <property type="project" value="UniProtKB-KW"/>
</dbReference>
<protein>
    <recommendedName>
        <fullName evidence="12">Mitochondrial import receptor subunit TOM7</fullName>
    </recommendedName>
</protein>
<evidence type="ECO:0000256" key="1">
    <source>
        <dbReference type="ARBA" id="ARBA00004572"/>
    </source>
</evidence>
<keyword evidence="5" id="KW-1000">Mitochondrion outer membrane</keyword>
<evidence type="ECO:0000256" key="6">
    <source>
        <dbReference type="ARBA" id="ARBA00022927"/>
    </source>
</evidence>
<reference evidence="10 11" key="1">
    <citation type="submission" date="2024-09" db="EMBL/GenBank/DDBJ databases">
        <title>Genome sequencing and assembly of Phytophthora oleae, isolate VK10A, causative agent of rot of olive drupes.</title>
        <authorList>
            <person name="Conti Taguali S."/>
            <person name="Riolo M."/>
            <person name="La Spada F."/>
            <person name="Cacciola S.O."/>
            <person name="Dionisio G."/>
        </authorList>
    </citation>
    <scope>NUCLEOTIDE SEQUENCE [LARGE SCALE GENOMIC DNA]</scope>
    <source>
        <strain evidence="10 11">VK10A</strain>
    </source>
</reference>
<organism evidence="10 11">
    <name type="scientific">Phytophthora oleae</name>
    <dbReference type="NCBI Taxonomy" id="2107226"/>
    <lineage>
        <taxon>Eukaryota</taxon>
        <taxon>Sar</taxon>
        <taxon>Stramenopiles</taxon>
        <taxon>Oomycota</taxon>
        <taxon>Peronosporomycetes</taxon>
        <taxon>Peronosporales</taxon>
        <taxon>Peronosporaceae</taxon>
        <taxon>Phytophthora</taxon>
    </lineage>
</organism>
<comment type="caution">
    <text evidence="10">The sequence shown here is derived from an EMBL/GenBank/DDBJ whole genome shotgun (WGS) entry which is preliminary data.</text>
</comment>
<evidence type="ECO:0000256" key="9">
    <source>
        <dbReference type="ARBA" id="ARBA00023136"/>
    </source>
</evidence>
<accession>A0ABD3EQ54</accession>
<dbReference type="EMBL" id="JBIMZQ010000078">
    <property type="protein sequence ID" value="KAL3656558.1"/>
    <property type="molecule type" value="Genomic_DNA"/>
</dbReference>
<keyword evidence="3" id="KW-0813">Transport</keyword>
<evidence type="ECO:0000256" key="8">
    <source>
        <dbReference type="ARBA" id="ARBA00023128"/>
    </source>
</evidence>
<proteinExistence type="inferred from homology"/>
<dbReference type="InterPro" id="IPR012621">
    <property type="entry name" value="Tom7"/>
</dbReference>
<evidence type="ECO:0000256" key="3">
    <source>
        <dbReference type="ARBA" id="ARBA00022448"/>
    </source>
</evidence>
<keyword evidence="11" id="KW-1185">Reference proteome</keyword>
<dbReference type="Pfam" id="PF08038">
    <property type="entry name" value="Tom7"/>
    <property type="match status" value="1"/>
</dbReference>
<evidence type="ECO:0000256" key="2">
    <source>
        <dbReference type="ARBA" id="ARBA00010917"/>
    </source>
</evidence>
<sequence length="59" mass="6492">MAANNLWKTAPAKVVKIVKPIVHWGFVPLVVYIALKQEPGLTLMQIINPFAAPAEPPQM</sequence>
<evidence type="ECO:0000256" key="4">
    <source>
        <dbReference type="ARBA" id="ARBA00022692"/>
    </source>
</evidence>
<keyword evidence="6" id="KW-0653">Protein transport</keyword>
<comment type="subcellular location">
    <subcellularLocation>
        <location evidence="1">Mitochondrion outer membrane</location>
        <topology evidence="1">Single-pass membrane protein</topology>
    </subcellularLocation>
</comment>
<keyword evidence="9" id="KW-0472">Membrane</keyword>
<evidence type="ECO:0000256" key="5">
    <source>
        <dbReference type="ARBA" id="ARBA00022787"/>
    </source>
</evidence>
<name>A0ABD3EQ54_9STRA</name>
<evidence type="ECO:0000256" key="7">
    <source>
        <dbReference type="ARBA" id="ARBA00022989"/>
    </source>
</evidence>
<dbReference type="AlphaFoldDB" id="A0ABD3EQ54"/>
<keyword evidence="4" id="KW-0812">Transmembrane</keyword>
<dbReference type="GO" id="GO:0005741">
    <property type="term" value="C:mitochondrial outer membrane"/>
    <property type="evidence" value="ECO:0007669"/>
    <property type="project" value="UniProtKB-SubCell"/>
</dbReference>
<comment type="similarity">
    <text evidence="2">Belongs to the Tom7 family.</text>
</comment>
<gene>
    <name evidence="10" type="ORF">V7S43_018557</name>
</gene>